<evidence type="ECO:0000256" key="3">
    <source>
        <dbReference type="SAM" id="MobiDB-lite"/>
    </source>
</evidence>
<dbReference type="GO" id="GO:0003723">
    <property type="term" value="F:RNA binding"/>
    <property type="evidence" value="ECO:0007669"/>
    <property type="project" value="UniProtKB-UniRule"/>
</dbReference>
<evidence type="ECO:0000256" key="1">
    <source>
        <dbReference type="ARBA" id="ARBA00022737"/>
    </source>
</evidence>
<dbReference type="PANTHER" id="PTHR10288">
    <property type="entry name" value="KH DOMAIN CONTAINING RNA BINDING PROTEIN"/>
    <property type="match status" value="1"/>
</dbReference>
<dbReference type="Pfam" id="PF00013">
    <property type="entry name" value="KH_1"/>
    <property type="match status" value="6"/>
</dbReference>
<feature type="transmembrane region" description="Helical" evidence="4">
    <location>
        <begin position="12"/>
        <end position="33"/>
    </location>
</feature>
<feature type="domain" description="K Homology" evidence="5">
    <location>
        <begin position="616"/>
        <end position="685"/>
    </location>
</feature>
<dbReference type="Gene3D" id="3.30.310.210">
    <property type="match status" value="2"/>
</dbReference>
<gene>
    <name evidence="6" type="ORF">CCR75_002926</name>
</gene>
<feature type="domain" description="K Homology" evidence="5">
    <location>
        <begin position="1137"/>
        <end position="1211"/>
    </location>
</feature>
<feature type="domain" description="K Homology" evidence="5">
    <location>
        <begin position="469"/>
        <end position="535"/>
    </location>
</feature>
<dbReference type="InterPro" id="IPR004088">
    <property type="entry name" value="KH_dom_type_1"/>
</dbReference>
<dbReference type="EMBL" id="SHOA02000001">
    <property type="protein sequence ID" value="TDH70907.1"/>
    <property type="molecule type" value="Genomic_DNA"/>
</dbReference>
<name>A0A976IGC8_BRELC</name>
<feature type="domain" description="K Homology" evidence="5">
    <location>
        <begin position="846"/>
        <end position="926"/>
    </location>
</feature>
<dbReference type="InterPro" id="IPR036612">
    <property type="entry name" value="KH_dom_type_1_sf"/>
</dbReference>
<dbReference type="SUPFAM" id="SSF54791">
    <property type="entry name" value="Eukaryotic type KH-domain (KH-domain type I)"/>
    <property type="match status" value="6"/>
</dbReference>
<sequence>MPQRTFYRGIQGYRYGALFICFVAGIAAVAPSIKLCPHAMSTPSDANMLQQLQQQLESMVTAKADNAAAGKQLDEKLRVAFKHPPRRPNMSAERLKEEMERKEWHRNTTSMVSSDERVLLRELQQLKEKMVQQAACDEFQAMIDRTRKERQERFEQHKAFDASIQQLQLEIRKLTLAAHLKTAVAEFVTIDVTIPTNKMGAVIGKQFSHVHQMEKECFAILEVDNKQNVVKITSAPEQAQAAKEAIEDITLATTQSMGLHPDTVKVLMFQQAKHLHELQTSLKLKTDINKMDGILTVDASPDKLKQLEQSINDLTAGKVDILLPSEIVPKLIGIKGESINQLMEDTGALVDIDKVTNNVRLVGTKESVNSAEKFIRELIEEQSQREKNFTPDDHDIFEGSEFTKYKFEFFAEFLMFDKAKQLRLLRTDALNVRVKVYKKERRIHVMGNKKQIGAMDDALRERLKDFEQHHWVTKVADNHLLSLIIGKKGSKIKDIENEGKESNIRIDIQGNYVCVFGDNDAAINDAKKNILKIVDTNQRAFFGTSRYLIAVLMASKREKLSEIEISSGCNVHLPRPPHEGATRSSESESEQIKISLTGTLEAIQKAKEQLGALEELYGVRYLPLDDDEIPIVIGKKGETISDLESKSGAKVRVLRGTNGQPSELEMVGTEEQLKLAQEAVDGLLQTQNRQILQLDAFTTSCLIGKNGERIKALRLANPGATLDAFINRGQVRVKAVNSEALEACVNNVLKTLQETHLTESVHMPQQAQPDNTNLSRGCTGSVLPNFKTLLEKHESISMRLQELEAEGGEGMKVSLQDDGNVAKIRGPAMGIGKIKRFLEMLVTPDSPFVETITLPSISFASALEVPGQVAKLNENALRICKKTGCELRVKRVPSNMSSIEVVNIRIEGNNASKVYEAKTEVENVLQFYYTDCFQTLDDLSPSIVTRVFELLPTLRAKFNVVLSLPAKTSLKIFTDSKAQTQEITQLLKNKIKVWKKQQMEMPIAGWLVPILLGRNGETIRKLSLDCNARLELNTPMTSGSRHEDRVLTISSRDDEAIKHAAEKLEEVLTNHKKRSSIVDVSKAKLDVALSVRKDAAKGIHFHVIDSGTKEDLQVVIYGEDYHERERIVEKMEHLLETTVIKNLALPTSASPAIMNSILGSLIGKNGAKIRSMQKQFSSVMIDIRRDDHLITLKGPFEKVQQIHSDMTDTIQELLHNEEELQQQRRSSRFRQEAEEQEENGKKASIDEAHKVVDGNVQPNTCQEQQRQPSKRVSPVGGTLAMGEVKLTKNQRRRMRKRAENEKSDVLSVPLGDGQGISSTTKTNLHVEDMKDVYDISSSSNASTSSTKKSSGEYYHSSSGYSLHL</sequence>
<feature type="compositionally biased region" description="Basic and acidic residues" evidence="3">
    <location>
        <begin position="1229"/>
        <end position="1252"/>
    </location>
</feature>
<evidence type="ECO:0000313" key="7">
    <source>
        <dbReference type="Proteomes" id="UP000294530"/>
    </source>
</evidence>
<dbReference type="PROSITE" id="PS50084">
    <property type="entry name" value="KH_TYPE_1"/>
    <property type="match status" value="6"/>
</dbReference>
<feature type="region of interest" description="Disordered" evidence="3">
    <location>
        <begin position="1221"/>
        <end position="1276"/>
    </location>
</feature>
<dbReference type="Proteomes" id="UP000294530">
    <property type="component" value="Unassembled WGS sequence"/>
</dbReference>
<keyword evidence="4" id="KW-0812">Transmembrane</keyword>
<feature type="domain" description="K Homology" evidence="5">
    <location>
        <begin position="995"/>
        <end position="1069"/>
    </location>
</feature>
<evidence type="ECO:0000313" key="6">
    <source>
        <dbReference type="EMBL" id="TDH70907.1"/>
    </source>
</evidence>
<feature type="domain" description="K Homology" evidence="5">
    <location>
        <begin position="536"/>
        <end position="615"/>
    </location>
</feature>
<reference evidence="6 7" key="1">
    <citation type="journal article" date="2021" name="Genome Biol.">
        <title>AFLAP: assembly-free linkage analysis pipeline using k-mers from genome sequencing data.</title>
        <authorList>
            <person name="Fletcher K."/>
            <person name="Zhang L."/>
            <person name="Gil J."/>
            <person name="Han R."/>
            <person name="Cavanaugh K."/>
            <person name="Michelmore R."/>
        </authorList>
    </citation>
    <scope>NUCLEOTIDE SEQUENCE [LARGE SCALE GENOMIC DNA]</scope>
    <source>
        <strain evidence="6 7">SF5</strain>
    </source>
</reference>
<dbReference type="GeneID" id="94346694"/>
<keyword evidence="7" id="KW-1185">Reference proteome</keyword>
<dbReference type="RefSeq" id="XP_067820406.1">
    <property type="nucleotide sequence ID" value="XM_067961023.1"/>
</dbReference>
<evidence type="ECO:0000256" key="4">
    <source>
        <dbReference type="SAM" id="Phobius"/>
    </source>
</evidence>
<dbReference type="OrthoDB" id="10027144at2759"/>
<protein>
    <recommendedName>
        <fullName evidence="5">K Homology domain-containing protein</fullName>
    </recommendedName>
</protein>
<comment type="caution">
    <text evidence="6">The sequence shown here is derived from an EMBL/GenBank/DDBJ whole genome shotgun (WGS) entry which is preliminary data.</text>
</comment>
<keyword evidence="4" id="KW-1133">Transmembrane helix</keyword>
<feature type="region of interest" description="Disordered" evidence="3">
    <location>
        <begin position="1289"/>
        <end position="1364"/>
    </location>
</feature>
<feature type="compositionally biased region" description="Low complexity" evidence="3">
    <location>
        <begin position="1336"/>
        <end position="1364"/>
    </location>
</feature>
<feature type="domain" description="K Homology" evidence="5">
    <location>
        <begin position="315"/>
        <end position="380"/>
    </location>
</feature>
<keyword evidence="4" id="KW-0472">Membrane</keyword>
<feature type="compositionally biased region" description="Basic and acidic residues" evidence="3">
    <location>
        <begin position="1324"/>
        <end position="1333"/>
    </location>
</feature>
<evidence type="ECO:0000259" key="5">
    <source>
        <dbReference type="SMART" id="SM00322"/>
    </source>
</evidence>
<feature type="compositionally biased region" description="Polar residues" evidence="3">
    <location>
        <begin position="1256"/>
        <end position="1267"/>
    </location>
</feature>
<dbReference type="InterPro" id="IPR004087">
    <property type="entry name" value="KH_dom"/>
</dbReference>
<evidence type="ECO:0000256" key="2">
    <source>
        <dbReference type="PROSITE-ProRule" id="PRU00117"/>
    </source>
</evidence>
<feature type="domain" description="K Homology" evidence="5">
    <location>
        <begin position="686"/>
        <end position="753"/>
    </location>
</feature>
<accession>A0A976IGC8</accession>
<dbReference type="CDD" id="cd00105">
    <property type="entry name" value="KH-I"/>
    <property type="match status" value="4"/>
</dbReference>
<dbReference type="KEGG" id="blac:94346694"/>
<dbReference type="Gene3D" id="3.30.1370.10">
    <property type="entry name" value="K Homology domain, type 1"/>
    <property type="match status" value="4"/>
</dbReference>
<dbReference type="SMART" id="SM00322">
    <property type="entry name" value="KH"/>
    <property type="match status" value="9"/>
</dbReference>
<feature type="domain" description="K Homology" evidence="5">
    <location>
        <begin position="186"/>
        <end position="251"/>
    </location>
</feature>
<proteinExistence type="predicted"/>
<organism evidence="6 7">
    <name type="scientific">Bremia lactucae</name>
    <name type="common">Lettuce downy mildew</name>
    <dbReference type="NCBI Taxonomy" id="4779"/>
    <lineage>
        <taxon>Eukaryota</taxon>
        <taxon>Sar</taxon>
        <taxon>Stramenopiles</taxon>
        <taxon>Oomycota</taxon>
        <taxon>Peronosporomycetes</taxon>
        <taxon>Peronosporales</taxon>
        <taxon>Peronosporaceae</taxon>
        <taxon>Bremia</taxon>
    </lineage>
</organism>
<keyword evidence="1" id="KW-0677">Repeat</keyword>
<keyword evidence="2" id="KW-0694">RNA-binding</keyword>